<dbReference type="Proteomes" id="UP000002051">
    <property type="component" value="Unassembled WGS sequence"/>
</dbReference>
<name>A0A072TX85_MEDTR</name>
<gene>
    <name evidence="1" type="ordered locus">MTR_7g405860</name>
</gene>
<proteinExistence type="predicted"/>
<dbReference type="EnsemblPlants" id="KEH21463">
    <property type="protein sequence ID" value="KEH21463"/>
    <property type="gene ID" value="MTR_7g405860"/>
</dbReference>
<reference evidence="2" key="3">
    <citation type="submission" date="2015-04" db="UniProtKB">
        <authorList>
            <consortium name="EnsemblPlants"/>
        </authorList>
    </citation>
    <scope>IDENTIFICATION</scope>
    <source>
        <strain evidence="2">cv. Jemalong A17</strain>
    </source>
</reference>
<evidence type="ECO:0000313" key="1">
    <source>
        <dbReference type="EMBL" id="KEH21463.1"/>
    </source>
</evidence>
<dbReference type="AlphaFoldDB" id="A0A072TX85"/>
<reference evidence="1 3" key="1">
    <citation type="journal article" date="2011" name="Nature">
        <title>The Medicago genome provides insight into the evolution of rhizobial symbioses.</title>
        <authorList>
            <person name="Young N.D."/>
            <person name="Debelle F."/>
            <person name="Oldroyd G.E."/>
            <person name="Geurts R."/>
            <person name="Cannon S.B."/>
            <person name="Udvardi M.K."/>
            <person name="Benedito V.A."/>
            <person name="Mayer K.F."/>
            <person name="Gouzy J."/>
            <person name="Schoof H."/>
            <person name="Van de Peer Y."/>
            <person name="Proost S."/>
            <person name="Cook D.R."/>
            <person name="Meyers B.C."/>
            <person name="Spannagl M."/>
            <person name="Cheung F."/>
            <person name="De Mita S."/>
            <person name="Krishnakumar V."/>
            <person name="Gundlach H."/>
            <person name="Zhou S."/>
            <person name="Mudge J."/>
            <person name="Bharti A.K."/>
            <person name="Murray J.D."/>
            <person name="Naoumkina M.A."/>
            <person name="Rosen B."/>
            <person name="Silverstein K.A."/>
            <person name="Tang H."/>
            <person name="Rombauts S."/>
            <person name="Zhao P.X."/>
            <person name="Zhou P."/>
            <person name="Barbe V."/>
            <person name="Bardou P."/>
            <person name="Bechner M."/>
            <person name="Bellec A."/>
            <person name="Berger A."/>
            <person name="Berges H."/>
            <person name="Bidwell S."/>
            <person name="Bisseling T."/>
            <person name="Choisne N."/>
            <person name="Couloux A."/>
            <person name="Denny R."/>
            <person name="Deshpande S."/>
            <person name="Dai X."/>
            <person name="Doyle J.J."/>
            <person name="Dudez A.M."/>
            <person name="Farmer A.D."/>
            <person name="Fouteau S."/>
            <person name="Franken C."/>
            <person name="Gibelin C."/>
            <person name="Gish J."/>
            <person name="Goldstein S."/>
            <person name="Gonzalez A.J."/>
            <person name="Green P.J."/>
            <person name="Hallab A."/>
            <person name="Hartog M."/>
            <person name="Hua A."/>
            <person name="Humphray S.J."/>
            <person name="Jeong D.H."/>
            <person name="Jing Y."/>
            <person name="Jocker A."/>
            <person name="Kenton S.M."/>
            <person name="Kim D.J."/>
            <person name="Klee K."/>
            <person name="Lai H."/>
            <person name="Lang C."/>
            <person name="Lin S."/>
            <person name="Macmil S.L."/>
            <person name="Magdelenat G."/>
            <person name="Matthews L."/>
            <person name="McCorrison J."/>
            <person name="Monaghan E.L."/>
            <person name="Mun J.H."/>
            <person name="Najar F.Z."/>
            <person name="Nicholson C."/>
            <person name="Noirot C."/>
            <person name="O'Bleness M."/>
            <person name="Paule C.R."/>
            <person name="Poulain J."/>
            <person name="Prion F."/>
            <person name="Qin B."/>
            <person name="Qu C."/>
            <person name="Retzel E.F."/>
            <person name="Riddle C."/>
            <person name="Sallet E."/>
            <person name="Samain S."/>
            <person name="Samson N."/>
            <person name="Sanders I."/>
            <person name="Saurat O."/>
            <person name="Scarpelli C."/>
            <person name="Schiex T."/>
            <person name="Segurens B."/>
            <person name="Severin A.J."/>
            <person name="Sherrier D.J."/>
            <person name="Shi R."/>
            <person name="Sims S."/>
            <person name="Singer S.R."/>
            <person name="Sinharoy S."/>
            <person name="Sterck L."/>
            <person name="Viollet A."/>
            <person name="Wang B.B."/>
            <person name="Wang K."/>
            <person name="Wang M."/>
            <person name="Wang X."/>
            <person name="Warfsmann J."/>
            <person name="Weissenbach J."/>
            <person name="White D.D."/>
            <person name="White J.D."/>
            <person name="Wiley G.B."/>
            <person name="Wincker P."/>
            <person name="Xing Y."/>
            <person name="Yang L."/>
            <person name="Yao Z."/>
            <person name="Ying F."/>
            <person name="Zhai J."/>
            <person name="Zhou L."/>
            <person name="Zuber A."/>
            <person name="Denarie J."/>
            <person name="Dixon R.A."/>
            <person name="May G.D."/>
            <person name="Schwartz D.C."/>
            <person name="Rogers J."/>
            <person name="Quetier F."/>
            <person name="Town C.D."/>
            <person name="Roe B.A."/>
        </authorList>
    </citation>
    <scope>NUCLEOTIDE SEQUENCE [LARGE SCALE GENOMIC DNA]</scope>
    <source>
        <strain evidence="1">A17</strain>
        <strain evidence="2 3">cv. Jemalong A17</strain>
    </source>
</reference>
<evidence type="ECO:0000313" key="3">
    <source>
        <dbReference type="Proteomes" id="UP000002051"/>
    </source>
</evidence>
<organism evidence="1 3">
    <name type="scientific">Medicago truncatula</name>
    <name type="common">Barrel medic</name>
    <name type="synonym">Medicago tribuloides</name>
    <dbReference type="NCBI Taxonomy" id="3880"/>
    <lineage>
        <taxon>Eukaryota</taxon>
        <taxon>Viridiplantae</taxon>
        <taxon>Streptophyta</taxon>
        <taxon>Embryophyta</taxon>
        <taxon>Tracheophyta</taxon>
        <taxon>Spermatophyta</taxon>
        <taxon>Magnoliopsida</taxon>
        <taxon>eudicotyledons</taxon>
        <taxon>Gunneridae</taxon>
        <taxon>Pentapetalae</taxon>
        <taxon>rosids</taxon>
        <taxon>fabids</taxon>
        <taxon>Fabales</taxon>
        <taxon>Fabaceae</taxon>
        <taxon>Papilionoideae</taxon>
        <taxon>50 kb inversion clade</taxon>
        <taxon>NPAAA clade</taxon>
        <taxon>Hologalegina</taxon>
        <taxon>IRL clade</taxon>
        <taxon>Trifolieae</taxon>
        <taxon>Medicago</taxon>
    </lineage>
</organism>
<dbReference type="EMBL" id="CM001223">
    <property type="protein sequence ID" value="KEH21463.1"/>
    <property type="molecule type" value="Genomic_DNA"/>
</dbReference>
<evidence type="ECO:0000313" key="2">
    <source>
        <dbReference type="EnsemblPlants" id="KEH21463"/>
    </source>
</evidence>
<keyword evidence="3" id="KW-1185">Reference proteome</keyword>
<protein>
    <submittedName>
        <fullName evidence="1 2">Uncharacterized protein</fullName>
    </submittedName>
</protein>
<accession>A0A072TX85</accession>
<dbReference type="HOGENOM" id="CLU_2530928_0_0_1"/>
<reference evidence="1 3" key="2">
    <citation type="journal article" date="2014" name="BMC Genomics">
        <title>An improved genome release (version Mt4.0) for the model legume Medicago truncatula.</title>
        <authorList>
            <person name="Tang H."/>
            <person name="Krishnakumar V."/>
            <person name="Bidwell S."/>
            <person name="Rosen B."/>
            <person name="Chan A."/>
            <person name="Zhou S."/>
            <person name="Gentzbittel L."/>
            <person name="Childs K.L."/>
            <person name="Yandell M."/>
            <person name="Gundlach H."/>
            <person name="Mayer K.F."/>
            <person name="Schwartz D.C."/>
            <person name="Town C.D."/>
        </authorList>
    </citation>
    <scope>GENOME REANNOTATION</scope>
    <source>
        <strain evidence="1">A17</strain>
        <strain evidence="2 3">cv. Jemalong A17</strain>
    </source>
</reference>
<sequence length="84" mass="9943">MVSFDWLQEEEVFDDIQAVSATSSDDDSSSDHVVEFEHLLEKSLDLMNNKPNRKDTEEEFMKDFVKSYPYCKLQMLSESLFYLF</sequence>